<evidence type="ECO:0000256" key="4">
    <source>
        <dbReference type="SAM" id="Coils"/>
    </source>
</evidence>
<reference evidence="6" key="1">
    <citation type="journal article" date="2016" name="Nature">
        <title>Genome evolution in the allotetraploid frog Xenopus laevis.</title>
        <authorList>
            <person name="Session A.M."/>
            <person name="Uno Y."/>
            <person name="Kwon T."/>
            <person name="Chapman J.A."/>
            <person name="Toyoda A."/>
            <person name="Takahashi S."/>
            <person name="Fukui A."/>
            <person name="Hikosaka A."/>
            <person name="Suzuki A."/>
            <person name="Kondo M."/>
            <person name="van Heeringen S.J."/>
            <person name="Quigley I."/>
            <person name="Heinz S."/>
            <person name="Ogino H."/>
            <person name="Ochi H."/>
            <person name="Hellsten U."/>
            <person name="Lyons J.B."/>
            <person name="Simakov O."/>
            <person name="Putnam N."/>
            <person name="Stites J."/>
            <person name="Kuroki Y."/>
            <person name="Tanaka T."/>
            <person name="Michiue T."/>
            <person name="Watanabe M."/>
            <person name="Bogdanovic O."/>
            <person name="Lister R."/>
            <person name="Georgiou G."/>
            <person name="Paranjpe S.S."/>
            <person name="van Kruijsbergen I."/>
            <person name="Shu S."/>
            <person name="Carlson J."/>
            <person name="Kinoshita T."/>
            <person name="Ohta Y."/>
            <person name="Mawaribuchi S."/>
            <person name="Jenkins J."/>
            <person name="Grimwood J."/>
            <person name="Schmutz J."/>
            <person name="Mitros T."/>
            <person name="Mozaffari S.V."/>
            <person name="Suzuki Y."/>
            <person name="Haramoto Y."/>
            <person name="Yamamoto T.S."/>
            <person name="Takagi C."/>
            <person name="Heald R."/>
            <person name="Miller K."/>
            <person name="Haudenschild C."/>
            <person name="Kitzman J."/>
            <person name="Nakayama T."/>
            <person name="Izutsu Y."/>
            <person name="Robert J."/>
            <person name="Fortriede J."/>
            <person name="Burns K."/>
            <person name="Lotay V."/>
            <person name="Karimi K."/>
            <person name="Yasuoka Y."/>
            <person name="Dichmann D.S."/>
            <person name="Flajnik M.F."/>
            <person name="Houston D.W."/>
            <person name="Shendure J."/>
            <person name="DuPasquier L."/>
            <person name="Vize P.D."/>
            <person name="Zorn A.M."/>
            <person name="Ito M."/>
            <person name="Marcotte E.M."/>
            <person name="Wallingford J.B."/>
            <person name="Ito Y."/>
            <person name="Asashima M."/>
            <person name="Ueno N."/>
            <person name="Matsuda Y."/>
            <person name="Veenstra G.J."/>
            <person name="Fujiyama A."/>
            <person name="Harland R.M."/>
            <person name="Taira M."/>
            <person name="Rokhsar D.S."/>
        </authorList>
    </citation>
    <scope>NUCLEOTIDE SEQUENCE [LARGE SCALE GENOMIC DNA]</scope>
    <source>
        <strain evidence="6">J</strain>
    </source>
</reference>
<keyword evidence="4" id="KW-0175">Coiled coil</keyword>
<keyword evidence="2" id="KW-0863">Zinc-finger</keyword>
<name>A0A974HVB8_XENLA</name>
<accession>A0A974HVB8</accession>
<evidence type="ECO:0000256" key="1">
    <source>
        <dbReference type="ARBA" id="ARBA00022723"/>
    </source>
</evidence>
<evidence type="ECO:0000256" key="2">
    <source>
        <dbReference type="ARBA" id="ARBA00022771"/>
    </source>
</evidence>
<keyword evidence="1" id="KW-0479">Metal-binding</keyword>
<gene>
    <name evidence="5" type="ORF">XELAEV_18014482mg</name>
</gene>
<dbReference type="SUPFAM" id="SSF57845">
    <property type="entry name" value="B-box zinc-binding domain"/>
    <property type="match status" value="1"/>
</dbReference>
<protein>
    <submittedName>
        <fullName evidence="5">Uncharacterized protein</fullName>
    </submittedName>
</protein>
<dbReference type="Proteomes" id="UP000694892">
    <property type="component" value="Chromosome 2S"/>
</dbReference>
<sequence length="122" mass="13947">MAVADLRAELTYSIRRDIYTDPVTLCKHSVFMCVSCCLAREHTGHRVELLSEASEKKKEKLRKLEIKKDELSRKIRHIEELCNMADPLTLIQERESHAFCGAEGADNEEATDLLLDINTTEN</sequence>
<evidence type="ECO:0000256" key="3">
    <source>
        <dbReference type="ARBA" id="ARBA00022833"/>
    </source>
</evidence>
<evidence type="ECO:0000313" key="5">
    <source>
        <dbReference type="EMBL" id="OCT91428.1"/>
    </source>
</evidence>
<proteinExistence type="predicted"/>
<dbReference type="Gene3D" id="3.30.160.60">
    <property type="entry name" value="Classic Zinc Finger"/>
    <property type="match status" value="1"/>
</dbReference>
<dbReference type="InterPro" id="IPR051051">
    <property type="entry name" value="E3_ubiq-ligase_TRIM/RNF"/>
</dbReference>
<feature type="coiled-coil region" evidence="4">
    <location>
        <begin position="47"/>
        <end position="81"/>
    </location>
</feature>
<organism evidence="5 6">
    <name type="scientific">Xenopus laevis</name>
    <name type="common">African clawed frog</name>
    <dbReference type="NCBI Taxonomy" id="8355"/>
    <lineage>
        <taxon>Eukaryota</taxon>
        <taxon>Metazoa</taxon>
        <taxon>Chordata</taxon>
        <taxon>Craniata</taxon>
        <taxon>Vertebrata</taxon>
        <taxon>Euteleostomi</taxon>
        <taxon>Amphibia</taxon>
        <taxon>Batrachia</taxon>
        <taxon>Anura</taxon>
        <taxon>Pipoidea</taxon>
        <taxon>Pipidae</taxon>
        <taxon>Xenopodinae</taxon>
        <taxon>Xenopus</taxon>
        <taxon>Xenopus</taxon>
    </lineage>
</organism>
<dbReference type="PANTHER" id="PTHR25465:SF76">
    <property type="entry name" value="E3 UBIQUITIN_ISG15 LIGASE TRIM25"/>
    <property type="match status" value="1"/>
</dbReference>
<dbReference type="PANTHER" id="PTHR25465">
    <property type="entry name" value="B-BOX DOMAIN CONTAINING"/>
    <property type="match status" value="1"/>
</dbReference>
<dbReference type="AlphaFoldDB" id="A0A974HVB8"/>
<dbReference type="GO" id="GO:0008270">
    <property type="term" value="F:zinc ion binding"/>
    <property type="evidence" value="ECO:0007669"/>
    <property type="project" value="UniProtKB-KW"/>
</dbReference>
<keyword evidence="3" id="KW-0862">Zinc</keyword>
<dbReference type="EMBL" id="CM004469">
    <property type="protein sequence ID" value="OCT91428.1"/>
    <property type="molecule type" value="Genomic_DNA"/>
</dbReference>
<evidence type="ECO:0000313" key="6">
    <source>
        <dbReference type="Proteomes" id="UP000694892"/>
    </source>
</evidence>